<proteinExistence type="predicted"/>
<sequence>MKRFEEILNKYNWPKRSIPSPEAIAEIERITNFQIPQDYRHYLNSYSGFEVNIGKEFVILWDLDELLDQNLDYGIFENLPNTLAIGGNGGGEFIAIERDENDQYRIVLSPFIDLDKQYHIEIGISFFDFLTRLDKGRAWFE</sequence>
<evidence type="ECO:0000313" key="3">
    <source>
        <dbReference type="Proteomes" id="UP000031246"/>
    </source>
</evidence>
<accession>A0A0C1D6C2</accession>
<gene>
    <name evidence="2" type="ORF">OC25_16380</name>
</gene>
<dbReference type="InterPro" id="IPR037883">
    <property type="entry name" value="Knr4/Smi1-like_sf"/>
</dbReference>
<feature type="domain" description="Knr4/Smi1-like" evidence="1">
    <location>
        <begin position="18"/>
        <end position="132"/>
    </location>
</feature>
<dbReference type="RefSeq" id="WP_039478193.1">
    <property type="nucleotide sequence ID" value="NZ_JSYN01000019.1"/>
</dbReference>
<reference evidence="2 3" key="1">
    <citation type="submission" date="2014-10" db="EMBL/GenBank/DDBJ databases">
        <title>Pedobacter Kyungheensis.</title>
        <authorList>
            <person name="Anderson B.M."/>
            <person name="Newman J.D."/>
        </authorList>
    </citation>
    <scope>NUCLEOTIDE SEQUENCE [LARGE SCALE GENOMIC DNA]</scope>
    <source>
        <strain evidence="2 3">KACC 16221</strain>
    </source>
</reference>
<dbReference type="Pfam" id="PF09346">
    <property type="entry name" value="SMI1_KNR4"/>
    <property type="match status" value="1"/>
</dbReference>
<comment type="caution">
    <text evidence="2">The sequence shown here is derived from an EMBL/GenBank/DDBJ whole genome shotgun (WGS) entry which is preliminary data.</text>
</comment>
<dbReference type="Gene3D" id="3.40.1580.10">
    <property type="entry name" value="SMI1/KNR4-like"/>
    <property type="match status" value="1"/>
</dbReference>
<name>A0A0C1D6C2_9SPHI</name>
<organism evidence="2 3">
    <name type="scientific">Pedobacter kyungheensis</name>
    <dbReference type="NCBI Taxonomy" id="1069985"/>
    <lineage>
        <taxon>Bacteria</taxon>
        <taxon>Pseudomonadati</taxon>
        <taxon>Bacteroidota</taxon>
        <taxon>Sphingobacteriia</taxon>
        <taxon>Sphingobacteriales</taxon>
        <taxon>Sphingobacteriaceae</taxon>
        <taxon>Pedobacter</taxon>
    </lineage>
</organism>
<dbReference type="Proteomes" id="UP000031246">
    <property type="component" value="Unassembled WGS sequence"/>
</dbReference>
<evidence type="ECO:0000313" key="2">
    <source>
        <dbReference type="EMBL" id="KIA92616.1"/>
    </source>
</evidence>
<dbReference type="InterPro" id="IPR018958">
    <property type="entry name" value="Knr4/Smi1-like_dom"/>
</dbReference>
<dbReference type="AlphaFoldDB" id="A0A0C1D6C2"/>
<evidence type="ECO:0000259" key="1">
    <source>
        <dbReference type="SMART" id="SM00860"/>
    </source>
</evidence>
<dbReference type="SUPFAM" id="SSF160631">
    <property type="entry name" value="SMI1/KNR4-like"/>
    <property type="match status" value="1"/>
</dbReference>
<dbReference type="OrthoDB" id="893746at2"/>
<dbReference type="SMART" id="SM00860">
    <property type="entry name" value="SMI1_KNR4"/>
    <property type="match status" value="1"/>
</dbReference>
<dbReference type="EMBL" id="JSYN01000019">
    <property type="protein sequence ID" value="KIA92616.1"/>
    <property type="molecule type" value="Genomic_DNA"/>
</dbReference>
<keyword evidence="3" id="KW-1185">Reference proteome</keyword>
<protein>
    <recommendedName>
        <fullName evidence="1">Knr4/Smi1-like domain-containing protein</fullName>
    </recommendedName>
</protein>